<evidence type="ECO:0000313" key="3">
    <source>
        <dbReference type="Proteomes" id="UP000186594"/>
    </source>
</evidence>
<proteinExistence type="predicted"/>
<gene>
    <name evidence="2" type="ORF">NEOLI_003772</name>
</gene>
<comment type="caution">
    <text evidence="2">The sequence shown here is derived from an EMBL/GenBank/DDBJ whole genome shotgun (WGS) entry which is preliminary data.</text>
</comment>
<organism evidence="2 3">
    <name type="scientific">Neolecta irregularis (strain DAH-3)</name>
    <dbReference type="NCBI Taxonomy" id="1198029"/>
    <lineage>
        <taxon>Eukaryota</taxon>
        <taxon>Fungi</taxon>
        <taxon>Dikarya</taxon>
        <taxon>Ascomycota</taxon>
        <taxon>Taphrinomycotina</taxon>
        <taxon>Neolectales</taxon>
        <taxon>Neolectaceae</taxon>
        <taxon>Neolecta</taxon>
    </lineage>
</organism>
<dbReference type="EMBL" id="LXFE01000688">
    <property type="protein sequence ID" value="OLL24671.1"/>
    <property type="molecule type" value="Genomic_DNA"/>
</dbReference>
<accession>A0A1U7LQ74</accession>
<dbReference type="AlphaFoldDB" id="A0A1U7LQ74"/>
<sequence length="669" mass="76014">MEGQSLQTQNSYYLFSSHDLDPNITSWKVSHLMNDDIEAQVFAKLKDSVEPLLNDKLFIPSSSLIWLQRCLTLSCPENFTGSSNNFKVDIPIIENLEYSWFLSIRPKTLANVQLNPIDLNEYSDEGLSIPERWRSTMDLDDLMIVPKEIFWHIREAITPRQFKDIEFKHPRELTPLMMPLTPPPTSPRTSPKLSVLATELEYLVKEDKKSSYIDEIFTPDQQLLLPQEIMSYINDTIAPHVPTTPKCKRGREYELEDPLTPSSPQKKRFTPDIPDISNWKIPFKTSSPLDLSGIFETNESIMESIFREKLNEFDALLRVPLAKVPEVSGLSILPKRLADLTTDFRAFEVPNIKGLDLDVSWNPFSEKPSIDFGTMTGDDTPDLVFKTTIGQVLYKSKFDREDCEIFLEEAESVEAAPPEGTLQQTRNHSDTPMDIEPGSDITFSTLDDLVRRRTKKKALASESLQSPSRHSGLNLQDFLLLRGQKISLQKGSVQNLELGKLSTIPLKDVTIIEQPARKTFYPDIPKFTGDLIISPRNSKLLRQLKVLCPHATFFERDLLLLPNDADADIIPSVQCAILIFTISQIHQLGDTVAKRRIQSCRIKFDIIELVVTYSESISSAEMRSLSLLSSMKVRWTLARGNEATTAWVAFLCAKRIGRTKLTEEESSEC</sequence>
<keyword evidence="3" id="KW-1185">Reference proteome</keyword>
<evidence type="ECO:0000313" key="2">
    <source>
        <dbReference type="EMBL" id="OLL24671.1"/>
    </source>
</evidence>
<dbReference type="Proteomes" id="UP000186594">
    <property type="component" value="Unassembled WGS sequence"/>
</dbReference>
<evidence type="ECO:0000256" key="1">
    <source>
        <dbReference type="SAM" id="MobiDB-lite"/>
    </source>
</evidence>
<name>A0A1U7LQ74_NEOID</name>
<reference evidence="2 3" key="1">
    <citation type="submission" date="2016-04" db="EMBL/GenBank/DDBJ databases">
        <title>Evolutionary innovation and constraint leading to complex multicellularity in the Ascomycota.</title>
        <authorList>
            <person name="Cisse O."/>
            <person name="Nguyen A."/>
            <person name="Hewitt D.A."/>
            <person name="Jedd G."/>
            <person name="Stajich J.E."/>
        </authorList>
    </citation>
    <scope>NUCLEOTIDE SEQUENCE [LARGE SCALE GENOMIC DNA]</scope>
    <source>
        <strain evidence="2 3">DAH-3</strain>
    </source>
</reference>
<protein>
    <submittedName>
        <fullName evidence="2">Uncharacterized protein</fullName>
    </submittedName>
</protein>
<feature type="region of interest" description="Disordered" evidence="1">
    <location>
        <begin position="414"/>
        <end position="440"/>
    </location>
</feature>